<reference evidence="7" key="1">
    <citation type="submission" date="2013-01" db="EMBL/GenBank/DDBJ databases">
        <title>Draft Genome Sequence of a Mulberry Tree, Morus notabilis C.K. Schneid.</title>
        <authorList>
            <person name="He N."/>
            <person name="Zhao S."/>
        </authorList>
    </citation>
    <scope>NUCLEOTIDE SEQUENCE</scope>
</reference>
<dbReference type="InterPro" id="IPR010666">
    <property type="entry name" value="Znf_GRF"/>
</dbReference>
<proteinExistence type="predicted"/>
<evidence type="ECO:0000256" key="4">
    <source>
        <dbReference type="PROSITE-ProRule" id="PRU01343"/>
    </source>
</evidence>
<keyword evidence="7" id="KW-1185">Reference proteome</keyword>
<evidence type="ECO:0000256" key="3">
    <source>
        <dbReference type="ARBA" id="ARBA00022833"/>
    </source>
</evidence>
<keyword evidence="1" id="KW-0479">Metal-binding</keyword>
<dbReference type="PROSITE" id="PS51999">
    <property type="entry name" value="ZF_GRF"/>
    <property type="match status" value="1"/>
</dbReference>
<keyword evidence="2 4" id="KW-0863">Zinc-finger</keyword>
<accession>W9S4G2</accession>
<sequence>METQVDSKCPVRCKCGLESVIRTAKTDQNRMRQFFGCCLYKSKKEPGCGFGRWVDNAGSYQKAKERFVGNVAVLVDEEITQINIDGMRMRGQTSRRFII</sequence>
<evidence type="ECO:0000259" key="5">
    <source>
        <dbReference type="PROSITE" id="PS51999"/>
    </source>
</evidence>
<feature type="domain" description="GRF-type" evidence="5">
    <location>
        <begin position="13"/>
        <end position="57"/>
    </location>
</feature>
<name>W9S4G2_9ROSA</name>
<dbReference type="EMBL" id="KE345620">
    <property type="protein sequence ID" value="EXC09727.1"/>
    <property type="molecule type" value="Genomic_DNA"/>
</dbReference>
<dbReference type="Proteomes" id="UP000030645">
    <property type="component" value="Unassembled WGS sequence"/>
</dbReference>
<dbReference type="PANTHER" id="PTHR33248">
    <property type="entry name" value="ZINC ION-BINDING PROTEIN"/>
    <property type="match status" value="1"/>
</dbReference>
<dbReference type="GO" id="GO:0008270">
    <property type="term" value="F:zinc ion binding"/>
    <property type="evidence" value="ECO:0007669"/>
    <property type="project" value="UniProtKB-KW"/>
</dbReference>
<evidence type="ECO:0000256" key="1">
    <source>
        <dbReference type="ARBA" id="ARBA00022723"/>
    </source>
</evidence>
<dbReference type="AlphaFoldDB" id="W9S4G2"/>
<gene>
    <name evidence="6" type="ORF">L484_019825</name>
</gene>
<keyword evidence="3" id="KW-0862">Zinc</keyword>
<evidence type="ECO:0000313" key="7">
    <source>
        <dbReference type="Proteomes" id="UP000030645"/>
    </source>
</evidence>
<protein>
    <recommendedName>
        <fullName evidence="5">GRF-type domain-containing protein</fullName>
    </recommendedName>
</protein>
<evidence type="ECO:0000256" key="2">
    <source>
        <dbReference type="ARBA" id="ARBA00022771"/>
    </source>
</evidence>
<evidence type="ECO:0000313" key="6">
    <source>
        <dbReference type="EMBL" id="EXC09727.1"/>
    </source>
</evidence>
<organism evidence="6 7">
    <name type="scientific">Morus notabilis</name>
    <dbReference type="NCBI Taxonomy" id="981085"/>
    <lineage>
        <taxon>Eukaryota</taxon>
        <taxon>Viridiplantae</taxon>
        <taxon>Streptophyta</taxon>
        <taxon>Embryophyta</taxon>
        <taxon>Tracheophyta</taxon>
        <taxon>Spermatophyta</taxon>
        <taxon>Magnoliopsida</taxon>
        <taxon>eudicotyledons</taxon>
        <taxon>Gunneridae</taxon>
        <taxon>Pentapetalae</taxon>
        <taxon>rosids</taxon>
        <taxon>fabids</taxon>
        <taxon>Rosales</taxon>
        <taxon>Moraceae</taxon>
        <taxon>Moreae</taxon>
        <taxon>Morus</taxon>
    </lineage>
</organism>
<dbReference type="Pfam" id="PF06839">
    <property type="entry name" value="Zn_ribbon_GRF"/>
    <property type="match status" value="1"/>
</dbReference>